<dbReference type="AlphaFoldDB" id="A0A1I2PUS2"/>
<dbReference type="Gene3D" id="3.40.50.150">
    <property type="entry name" value="Vaccinia Virus protein VP39"/>
    <property type="match status" value="1"/>
</dbReference>
<dbReference type="HAMAP" id="MF_00735">
    <property type="entry name" value="Methyltr_PrmA"/>
    <property type="match status" value="1"/>
</dbReference>
<dbReference type="EC" id="2.1.1.-" evidence="6"/>
<feature type="binding site" evidence="6">
    <location>
        <position position="228"/>
    </location>
    <ligand>
        <name>S-adenosyl-L-methionine</name>
        <dbReference type="ChEBI" id="CHEBI:59789"/>
    </ligand>
</feature>
<evidence type="ECO:0000313" key="7">
    <source>
        <dbReference type="EMBL" id="SFG19882.1"/>
    </source>
</evidence>
<feature type="binding site" evidence="6">
    <location>
        <position position="184"/>
    </location>
    <ligand>
        <name>S-adenosyl-L-methionine</name>
        <dbReference type="ChEBI" id="CHEBI:59789"/>
    </ligand>
</feature>
<name>A0A1I2PUS2_9LACO</name>
<dbReference type="Pfam" id="PF06325">
    <property type="entry name" value="PrmA"/>
    <property type="match status" value="1"/>
</dbReference>
<dbReference type="PIRSF" id="PIRSF000401">
    <property type="entry name" value="RPL11_MTase"/>
    <property type="match status" value="1"/>
</dbReference>
<evidence type="ECO:0000256" key="2">
    <source>
        <dbReference type="ARBA" id="ARBA00022490"/>
    </source>
</evidence>
<organism evidence="7 8">
    <name type="scientific">Ligilactobacillus ruminis DSM 20403 = NBRC 102161</name>
    <dbReference type="NCBI Taxonomy" id="1423798"/>
    <lineage>
        <taxon>Bacteria</taxon>
        <taxon>Bacillati</taxon>
        <taxon>Bacillota</taxon>
        <taxon>Bacilli</taxon>
        <taxon>Lactobacillales</taxon>
        <taxon>Lactobacillaceae</taxon>
        <taxon>Ligilactobacillus</taxon>
    </lineage>
</organism>
<dbReference type="InterPro" id="IPR004498">
    <property type="entry name" value="Ribosomal_PrmA_MeTrfase"/>
</dbReference>
<dbReference type="GO" id="GO:0005737">
    <property type="term" value="C:cytoplasm"/>
    <property type="evidence" value="ECO:0007669"/>
    <property type="project" value="UniProtKB-SubCell"/>
</dbReference>
<keyword evidence="7" id="KW-0687">Ribonucleoprotein</keyword>
<dbReference type="InterPro" id="IPR050078">
    <property type="entry name" value="Ribosomal_L11_MeTrfase_PrmA"/>
</dbReference>
<dbReference type="GO" id="GO:0016279">
    <property type="term" value="F:protein-lysine N-methyltransferase activity"/>
    <property type="evidence" value="ECO:0007669"/>
    <property type="project" value="RHEA"/>
</dbReference>
<evidence type="ECO:0000256" key="6">
    <source>
        <dbReference type="HAMAP-Rule" id="MF_00735"/>
    </source>
</evidence>
<evidence type="ECO:0000256" key="3">
    <source>
        <dbReference type="ARBA" id="ARBA00022603"/>
    </source>
</evidence>
<keyword evidence="5 6" id="KW-0949">S-adenosyl-L-methionine</keyword>
<dbReference type="GO" id="GO:0032259">
    <property type="term" value="P:methylation"/>
    <property type="evidence" value="ECO:0007669"/>
    <property type="project" value="UniProtKB-KW"/>
</dbReference>
<dbReference type="PANTHER" id="PTHR43648">
    <property type="entry name" value="ELECTRON TRANSFER FLAVOPROTEIN BETA SUBUNIT LYSINE METHYLTRANSFERASE"/>
    <property type="match status" value="1"/>
</dbReference>
<comment type="function">
    <text evidence="6">Methylates ribosomal protein L11.</text>
</comment>
<keyword evidence="2 6" id="KW-0963">Cytoplasm</keyword>
<dbReference type="GO" id="GO:0005840">
    <property type="term" value="C:ribosome"/>
    <property type="evidence" value="ECO:0007669"/>
    <property type="project" value="UniProtKB-KW"/>
</dbReference>
<keyword evidence="4 6" id="KW-0808">Transferase</keyword>
<gene>
    <name evidence="6" type="primary">prmA</name>
    <name evidence="7" type="ORF">SAMN02910432_00313</name>
</gene>
<proteinExistence type="inferred from homology"/>
<feature type="binding site" evidence="6">
    <location>
        <position position="162"/>
    </location>
    <ligand>
        <name>S-adenosyl-L-methionine</name>
        <dbReference type="ChEBI" id="CHEBI:59789"/>
    </ligand>
</feature>
<dbReference type="RefSeq" id="WP_046922555.1">
    <property type="nucleotide sequence ID" value="NZ_AYYL01000002.1"/>
</dbReference>
<comment type="catalytic activity">
    <reaction evidence="6">
        <text>L-lysyl-[protein] + 3 S-adenosyl-L-methionine = N(6),N(6),N(6)-trimethyl-L-lysyl-[protein] + 3 S-adenosyl-L-homocysteine + 3 H(+)</text>
        <dbReference type="Rhea" id="RHEA:54192"/>
        <dbReference type="Rhea" id="RHEA-COMP:9752"/>
        <dbReference type="Rhea" id="RHEA-COMP:13826"/>
        <dbReference type="ChEBI" id="CHEBI:15378"/>
        <dbReference type="ChEBI" id="CHEBI:29969"/>
        <dbReference type="ChEBI" id="CHEBI:57856"/>
        <dbReference type="ChEBI" id="CHEBI:59789"/>
        <dbReference type="ChEBI" id="CHEBI:61961"/>
    </reaction>
</comment>
<evidence type="ECO:0000256" key="5">
    <source>
        <dbReference type="ARBA" id="ARBA00022691"/>
    </source>
</evidence>
<dbReference type="EMBL" id="FOPI01000005">
    <property type="protein sequence ID" value="SFG19882.1"/>
    <property type="molecule type" value="Genomic_DNA"/>
</dbReference>
<feature type="binding site" evidence="6">
    <location>
        <position position="141"/>
    </location>
    <ligand>
        <name>S-adenosyl-L-methionine</name>
        <dbReference type="ChEBI" id="CHEBI:59789"/>
    </ligand>
</feature>
<accession>A0A1I2PUS2</accession>
<dbReference type="InterPro" id="IPR029063">
    <property type="entry name" value="SAM-dependent_MTases_sf"/>
</dbReference>
<comment type="similarity">
    <text evidence="1 6">Belongs to the methyltransferase superfamily. PrmA family.</text>
</comment>
<protein>
    <recommendedName>
        <fullName evidence="6">Ribosomal protein L11 methyltransferase</fullName>
        <shortName evidence="6">L11 Mtase</shortName>
        <ecNumber evidence="6">2.1.1.-</ecNumber>
    </recommendedName>
</protein>
<evidence type="ECO:0000256" key="1">
    <source>
        <dbReference type="ARBA" id="ARBA00009741"/>
    </source>
</evidence>
<dbReference type="OrthoDB" id="9785995at2"/>
<dbReference type="NCBIfam" id="TIGR00406">
    <property type="entry name" value="prmA"/>
    <property type="match status" value="1"/>
</dbReference>
<keyword evidence="7" id="KW-0689">Ribosomal protein</keyword>
<dbReference type="Proteomes" id="UP000182635">
    <property type="component" value="Unassembled WGS sequence"/>
</dbReference>
<dbReference type="CDD" id="cd02440">
    <property type="entry name" value="AdoMet_MTases"/>
    <property type="match status" value="1"/>
</dbReference>
<sequence>MEWTELVVETTLEASDAVVEILMQNGAGGVQFDDENGNDDLKIITYFPESKPVVELSRDLKQKVLGLAEFGLNPGKANVFEKTNDDASWVDAWKKYYHPVRVTRYLTIVPSWEEYVPQSADEQVILLDPGKAFGTGTHPTTKLALLGLESAIRGGEKMIDVGTGSGVLSIAACKLGAKEALAYDVDDEAIKACDVNLKLNPEERSKIHVATNDLLNGVDEKADLICANILAEIIVPLIPQAFNCLNDGGIFITSGIISDKADLIEEKLQNEGFVIDQISRMKDWFSIVAHKPGEGEE</sequence>
<evidence type="ECO:0000313" key="8">
    <source>
        <dbReference type="Proteomes" id="UP000182635"/>
    </source>
</evidence>
<dbReference type="SUPFAM" id="SSF53335">
    <property type="entry name" value="S-adenosyl-L-methionine-dependent methyltransferases"/>
    <property type="match status" value="1"/>
</dbReference>
<keyword evidence="3 6" id="KW-0489">Methyltransferase</keyword>
<evidence type="ECO:0000256" key="4">
    <source>
        <dbReference type="ARBA" id="ARBA00022679"/>
    </source>
</evidence>
<dbReference type="PANTHER" id="PTHR43648:SF1">
    <property type="entry name" value="ELECTRON TRANSFER FLAVOPROTEIN BETA SUBUNIT LYSINE METHYLTRANSFERASE"/>
    <property type="match status" value="1"/>
</dbReference>
<reference evidence="8" key="1">
    <citation type="submission" date="2016-10" db="EMBL/GenBank/DDBJ databases">
        <authorList>
            <person name="Varghese N."/>
            <person name="Submissions S."/>
        </authorList>
    </citation>
    <scope>NUCLEOTIDE SEQUENCE [LARGE SCALE GENOMIC DNA]</scope>
    <source>
        <strain evidence="8">DSM 20403</strain>
    </source>
</reference>
<comment type="subcellular location">
    <subcellularLocation>
        <location evidence="6">Cytoplasm</location>
    </subcellularLocation>
</comment>